<dbReference type="Gene3D" id="1.10.10.10">
    <property type="entry name" value="Winged helix-like DNA-binding domain superfamily/Winged helix DNA-binding domain"/>
    <property type="match status" value="2"/>
</dbReference>
<dbReference type="SMART" id="SM00421">
    <property type="entry name" value="HTH_LUXR"/>
    <property type="match status" value="1"/>
</dbReference>
<evidence type="ECO:0000313" key="2">
    <source>
        <dbReference type="Proteomes" id="UP001592582"/>
    </source>
</evidence>
<dbReference type="InterPro" id="IPR036388">
    <property type="entry name" value="WH-like_DNA-bd_sf"/>
</dbReference>
<dbReference type="PANTHER" id="PTHR34293:SF1">
    <property type="entry name" value="HTH-TYPE TRANSCRIPTIONAL REGULATOR TRMBL2"/>
    <property type="match status" value="1"/>
</dbReference>
<gene>
    <name evidence="1" type="ORF">ACEZDG_16900</name>
</gene>
<reference evidence="1 2" key="1">
    <citation type="submission" date="2024-09" db="EMBL/GenBank/DDBJ databases">
        <authorList>
            <person name="Lee S.D."/>
        </authorList>
    </citation>
    <scope>NUCLEOTIDE SEQUENCE [LARGE SCALE GENOMIC DNA]</scope>
    <source>
        <strain evidence="1 2">N1-1</strain>
    </source>
</reference>
<evidence type="ECO:0000313" key="1">
    <source>
        <dbReference type="EMBL" id="MFC1410941.1"/>
    </source>
</evidence>
<comment type="caution">
    <text evidence="1">The sequence shown here is derived from an EMBL/GenBank/DDBJ whole genome shotgun (WGS) entry which is preliminary data.</text>
</comment>
<proteinExistence type="predicted"/>
<dbReference type="PANTHER" id="PTHR34293">
    <property type="entry name" value="HTH-TYPE TRANSCRIPTIONAL REGULATOR TRMBL2"/>
    <property type="match status" value="1"/>
</dbReference>
<dbReference type="InterPro" id="IPR051797">
    <property type="entry name" value="TrmB-like"/>
</dbReference>
<dbReference type="Proteomes" id="UP001592582">
    <property type="component" value="Unassembled WGS sequence"/>
</dbReference>
<dbReference type="SUPFAM" id="SSF46894">
    <property type="entry name" value="C-terminal effector domain of the bipartite response regulators"/>
    <property type="match status" value="1"/>
</dbReference>
<keyword evidence="2" id="KW-1185">Reference proteome</keyword>
<name>A0ABV6VB43_9ACTN</name>
<dbReference type="Pfam" id="PF13384">
    <property type="entry name" value="HTH_23"/>
    <property type="match status" value="1"/>
</dbReference>
<sequence length="331" mass="35470">MLTMLGLDTASEAVYRAMLGAPQAGVSALSAMLALPEEQIRTALDTLSELALVRPSHQADGHLRAVSPELGLEILLARQQSELASQQQRLEASRATAAQLIAEYADLRPQASSPGVEQLVGIDQIRDRLSLLTKELTTELMTFAAGGAQPQEGIDAARPLDQDLLTRGVRMRTVYLDSVRNHAATAAYAEWLTSLGGQVRTVPALPTRMIIIDRSRAVIPVSSDDTAAGAVVLTGQGTITALCALFESVWAEAQPLGRPPRRDGHGLTPQEQTAVALLAEGHTDDAIAKRLGVSSRTARRLATDLIDRLGARSRFQAGVRAVQQGWLPMQR</sequence>
<organism evidence="1 2">
    <name type="scientific">Streptacidiphilus alkalitolerans</name>
    <dbReference type="NCBI Taxonomy" id="3342712"/>
    <lineage>
        <taxon>Bacteria</taxon>
        <taxon>Bacillati</taxon>
        <taxon>Actinomycetota</taxon>
        <taxon>Actinomycetes</taxon>
        <taxon>Kitasatosporales</taxon>
        <taxon>Streptomycetaceae</taxon>
        <taxon>Streptacidiphilus</taxon>
    </lineage>
</organism>
<accession>A0ABV6VB43</accession>
<protein>
    <submittedName>
        <fullName evidence="1">Helix-turn-helix domain-containing protein</fullName>
    </submittedName>
</protein>
<dbReference type="EMBL" id="JBHEZX010000006">
    <property type="protein sequence ID" value="MFC1410941.1"/>
    <property type="molecule type" value="Genomic_DNA"/>
</dbReference>
<dbReference type="InterPro" id="IPR000792">
    <property type="entry name" value="Tscrpt_reg_LuxR_C"/>
</dbReference>
<dbReference type="PROSITE" id="PS50043">
    <property type="entry name" value="HTH_LUXR_2"/>
    <property type="match status" value="1"/>
</dbReference>
<dbReference type="InterPro" id="IPR016032">
    <property type="entry name" value="Sig_transdc_resp-reg_C-effctor"/>
</dbReference>